<reference evidence="3 4" key="1">
    <citation type="journal article" date="2019" name="Int. J. Syst. Evol. Microbiol.">
        <title>The Global Catalogue of Microorganisms (GCM) 10K type strain sequencing project: providing services to taxonomists for standard genome sequencing and annotation.</title>
        <authorList>
            <consortium name="The Broad Institute Genomics Platform"/>
            <consortium name="The Broad Institute Genome Sequencing Center for Infectious Disease"/>
            <person name="Wu L."/>
            <person name="Ma J."/>
        </authorList>
    </citation>
    <scope>NUCLEOTIDE SEQUENCE [LARGE SCALE GENOMIC DNA]</scope>
    <source>
        <strain evidence="3 4">JCM 14307</strain>
    </source>
</reference>
<evidence type="ECO:0000313" key="4">
    <source>
        <dbReference type="Proteomes" id="UP001500280"/>
    </source>
</evidence>
<accession>A0ABN2GYS9</accession>
<dbReference type="Gene3D" id="2.30.110.10">
    <property type="entry name" value="Electron Transport, Fmn-binding Protein, Chain A"/>
    <property type="match status" value="1"/>
</dbReference>
<keyword evidence="4" id="KW-1185">Reference proteome</keyword>
<evidence type="ECO:0000256" key="1">
    <source>
        <dbReference type="ARBA" id="ARBA00023002"/>
    </source>
</evidence>
<name>A0ABN2GYS9_9ACTN</name>
<dbReference type="Pfam" id="PF01243">
    <property type="entry name" value="PNPOx_N"/>
    <property type="match status" value="1"/>
</dbReference>
<sequence>MEIPAEFKDLLSSTAIAIVGTIGKKGEPQVTPQWFLWDGEQVRISLVEGRQKLRNLRRNPAISVMIVDPAQPTYYLELRGRIDELVPDPEFDLEQAIARKYVGEWSDVEPPGTPRFAASVVVERITSQLGHP</sequence>
<dbReference type="InterPro" id="IPR052019">
    <property type="entry name" value="F420H2_bilvrd_red/Heme_oxyg"/>
</dbReference>
<evidence type="ECO:0000313" key="3">
    <source>
        <dbReference type="EMBL" id="GAA1679119.1"/>
    </source>
</evidence>
<dbReference type="NCBIfam" id="TIGR03618">
    <property type="entry name" value="Rv1155_F420"/>
    <property type="match status" value="1"/>
</dbReference>
<protein>
    <submittedName>
        <fullName evidence="3">PPOX class F420-dependent oxidoreductase</fullName>
    </submittedName>
</protein>
<feature type="domain" description="Pyridoxamine 5'-phosphate oxidase N-terminal" evidence="2">
    <location>
        <begin position="4"/>
        <end position="125"/>
    </location>
</feature>
<dbReference type="InterPro" id="IPR012349">
    <property type="entry name" value="Split_barrel_FMN-bd"/>
</dbReference>
<evidence type="ECO:0000259" key="2">
    <source>
        <dbReference type="Pfam" id="PF01243"/>
    </source>
</evidence>
<dbReference type="SUPFAM" id="SSF50475">
    <property type="entry name" value="FMN-binding split barrel"/>
    <property type="match status" value="1"/>
</dbReference>
<dbReference type="EMBL" id="BAAANF010000008">
    <property type="protein sequence ID" value="GAA1679119.1"/>
    <property type="molecule type" value="Genomic_DNA"/>
</dbReference>
<proteinExistence type="predicted"/>
<organism evidence="3 4">
    <name type="scientific">Kribbella yunnanensis</name>
    <dbReference type="NCBI Taxonomy" id="190194"/>
    <lineage>
        <taxon>Bacteria</taxon>
        <taxon>Bacillati</taxon>
        <taxon>Actinomycetota</taxon>
        <taxon>Actinomycetes</taxon>
        <taxon>Propionibacteriales</taxon>
        <taxon>Kribbellaceae</taxon>
        <taxon>Kribbella</taxon>
    </lineage>
</organism>
<dbReference type="PANTHER" id="PTHR35176">
    <property type="entry name" value="HEME OXYGENASE HI_0854-RELATED"/>
    <property type="match status" value="1"/>
</dbReference>
<dbReference type="InterPro" id="IPR019920">
    <property type="entry name" value="F420-binding_dom_put"/>
</dbReference>
<dbReference type="InterPro" id="IPR011576">
    <property type="entry name" value="Pyridox_Oxase_N"/>
</dbReference>
<dbReference type="Proteomes" id="UP001500280">
    <property type="component" value="Unassembled WGS sequence"/>
</dbReference>
<keyword evidence="1" id="KW-0560">Oxidoreductase</keyword>
<dbReference type="PANTHER" id="PTHR35176:SF6">
    <property type="entry name" value="HEME OXYGENASE HI_0854-RELATED"/>
    <property type="match status" value="1"/>
</dbReference>
<gene>
    <name evidence="3" type="ORF">GCM10009745_23600</name>
</gene>
<comment type="caution">
    <text evidence="3">The sequence shown here is derived from an EMBL/GenBank/DDBJ whole genome shotgun (WGS) entry which is preliminary data.</text>
</comment>
<dbReference type="RefSeq" id="WP_344149446.1">
    <property type="nucleotide sequence ID" value="NZ_BAAANF010000008.1"/>
</dbReference>